<sequence length="187" mass="20305">MSLDYVNQYLSETEKIIQDIDRNSIARAIDLLSDLKRDQGRLFILGIGGSAGNASHAVNDFRKICNIEAYAPTDNVSELTAWTNDDSFDVIFKNWLSTSKLSAKDALLVFSVGGGSLKASYNLVLAMEAAKEVGARIVSIVSRDGGAAKKLSDVCILVPVVAQERITPHAEGWQAILWHLIVGGIRD</sequence>
<accession>A0A382N7S2</accession>
<protein>
    <recommendedName>
        <fullName evidence="1">SIS domain-containing protein</fullName>
    </recommendedName>
</protein>
<gene>
    <name evidence="2" type="ORF">METZ01_LOCUS309452</name>
</gene>
<dbReference type="InterPro" id="IPR035461">
    <property type="entry name" value="GmhA/DiaA"/>
</dbReference>
<dbReference type="Pfam" id="PF13580">
    <property type="entry name" value="SIS_2"/>
    <property type="match status" value="1"/>
</dbReference>
<organism evidence="2">
    <name type="scientific">marine metagenome</name>
    <dbReference type="NCBI Taxonomy" id="408172"/>
    <lineage>
        <taxon>unclassified sequences</taxon>
        <taxon>metagenomes</taxon>
        <taxon>ecological metagenomes</taxon>
    </lineage>
</organism>
<dbReference type="Gene3D" id="3.40.50.10490">
    <property type="entry name" value="Glucose-6-phosphate isomerase like protein, domain 1"/>
    <property type="match status" value="1"/>
</dbReference>
<dbReference type="SUPFAM" id="SSF53697">
    <property type="entry name" value="SIS domain"/>
    <property type="match status" value="1"/>
</dbReference>
<dbReference type="AlphaFoldDB" id="A0A382N7S2"/>
<dbReference type="PROSITE" id="PS51464">
    <property type="entry name" value="SIS"/>
    <property type="match status" value="1"/>
</dbReference>
<dbReference type="PANTHER" id="PTHR30390:SF6">
    <property type="entry name" value="DNAA INITIATOR-ASSOCIATING PROTEIN DIAA"/>
    <property type="match status" value="1"/>
</dbReference>
<proteinExistence type="predicted"/>
<dbReference type="InterPro" id="IPR050099">
    <property type="entry name" value="SIS_GmhA/DiaA_subfam"/>
</dbReference>
<dbReference type="PANTHER" id="PTHR30390">
    <property type="entry name" value="SEDOHEPTULOSE 7-PHOSPHATE ISOMERASE / DNAA INITIATOR-ASSOCIATING FACTOR FOR REPLICATION INITIATION"/>
    <property type="match status" value="1"/>
</dbReference>
<name>A0A382N7S2_9ZZZZ</name>
<dbReference type="CDD" id="cd05006">
    <property type="entry name" value="SIS_GmhA"/>
    <property type="match status" value="1"/>
</dbReference>
<reference evidence="2" key="1">
    <citation type="submission" date="2018-05" db="EMBL/GenBank/DDBJ databases">
        <authorList>
            <person name="Lanie J.A."/>
            <person name="Ng W.-L."/>
            <person name="Kazmierczak K.M."/>
            <person name="Andrzejewski T.M."/>
            <person name="Davidsen T.M."/>
            <person name="Wayne K.J."/>
            <person name="Tettelin H."/>
            <person name="Glass J.I."/>
            <person name="Rusch D."/>
            <person name="Podicherti R."/>
            <person name="Tsui H.-C.T."/>
            <person name="Winkler M.E."/>
        </authorList>
    </citation>
    <scope>NUCLEOTIDE SEQUENCE</scope>
</reference>
<dbReference type="InterPro" id="IPR001347">
    <property type="entry name" value="SIS_dom"/>
</dbReference>
<dbReference type="EMBL" id="UINC01098233">
    <property type="protein sequence ID" value="SVC56598.1"/>
    <property type="molecule type" value="Genomic_DNA"/>
</dbReference>
<feature type="domain" description="SIS" evidence="1">
    <location>
        <begin position="31"/>
        <end position="187"/>
    </location>
</feature>
<evidence type="ECO:0000259" key="1">
    <source>
        <dbReference type="PROSITE" id="PS51464"/>
    </source>
</evidence>
<dbReference type="GO" id="GO:0097367">
    <property type="term" value="F:carbohydrate derivative binding"/>
    <property type="evidence" value="ECO:0007669"/>
    <property type="project" value="InterPro"/>
</dbReference>
<evidence type="ECO:0000313" key="2">
    <source>
        <dbReference type="EMBL" id="SVC56598.1"/>
    </source>
</evidence>
<dbReference type="InterPro" id="IPR046348">
    <property type="entry name" value="SIS_dom_sf"/>
</dbReference>
<dbReference type="GO" id="GO:1901135">
    <property type="term" value="P:carbohydrate derivative metabolic process"/>
    <property type="evidence" value="ECO:0007669"/>
    <property type="project" value="InterPro"/>
</dbReference>